<dbReference type="InterPro" id="IPR013766">
    <property type="entry name" value="Thioredoxin_domain"/>
</dbReference>
<keyword evidence="9" id="KW-1185">Reference proteome</keyword>
<dbReference type="PANTHER" id="PTHR45663:SF11">
    <property type="entry name" value="GEO12009P1"/>
    <property type="match status" value="1"/>
</dbReference>
<dbReference type="InterPro" id="IPR011990">
    <property type="entry name" value="TPR-like_helical_dom_sf"/>
</dbReference>
<dbReference type="PRINTS" id="PR00421">
    <property type="entry name" value="THIOREDOXIN"/>
</dbReference>
<keyword evidence="2" id="KW-0813">Transport</keyword>
<keyword evidence="5" id="KW-0676">Redox-active center</keyword>
<dbReference type="Pfam" id="PF14561">
    <property type="entry name" value="TPR_20"/>
    <property type="match status" value="1"/>
</dbReference>
<evidence type="ECO:0000256" key="6">
    <source>
        <dbReference type="NCBIfam" id="TIGR01068"/>
    </source>
</evidence>
<dbReference type="PROSITE" id="PS51352">
    <property type="entry name" value="THIOREDOXIN_2"/>
    <property type="match status" value="1"/>
</dbReference>
<comment type="similarity">
    <text evidence="1">Belongs to the thioredoxin family.</text>
</comment>
<dbReference type="GO" id="GO:0006950">
    <property type="term" value="P:response to stress"/>
    <property type="evidence" value="ECO:0007669"/>
    <property type="project" value="UniProtKB-ARBA"/>
</dbReference>
<evidence type="ECO:0000256" key="3">
    <source>
        <dbReference type="ARBA" id="ARBA00022982"/>
    </source>
</evidence>
<gene>
    <name evidence="8" type="ORF">HMF8227_00374</name>
</gene>
<dbReference type="Gene3D" id="1.25.40.10">
    <property type="entry name" value="Tetratricopeptide repeat domain"/>
    <property type="match status" value="2"/>
</dbReference>
<dbReference type="SUPFAM" id="SSF48452">
    <property type="entry name" value="TPR-like"/>
    <property type="match status" value="1"/>
</dbReference>
<dbReference type="PROSITE" id="PS00194">
    <property type="entry name" value="THIOREDOXIN_1"/>
    <property type="match status" value="1"/>
</dbReference>
<keyword evidence="4" id="KW-1015">Disulfide bond</keyword>
<evidence type="ECO:0000313" key="9">
    <source>
        <dbReference type="Proteomes" id="UP000245728"/>
    </source>
</evidence>
<evidence type="ECO:0000256" key="5">
    <source>
        <dbReference type="ARBA" id="ARBA00023284"/>
    </source>
</evidence>
<dbReference type="EMBL" id="CP029347">
    <property type="protein sequence ID" value="AWL10880.1"/>
    <property type="molecule type" value="Genomic_DNA"/>
</dbReference>
<dbReference type="InterPro" id="IPR005746">
    <property type="entry name" value="Thioredoxin"/>
</dbReference>
<evidence type="ECO:0000256" key="4">
    <source>
        <dbReference type="ARBA" id="ARBA00023157"/>
    </source>
</evidence>
<name>A0A2S2E0S2_9ALTE</name>
<dbReference type="RefSeq" id="WP_109338564.1">
    <property type="nucleotide sequence ID" value="NZ_CP029347.1"/>
</dbReference>
<proteinExistence type="inferred from homology"/>
<dbReference type="GO" id="GO:0015035">
    <property type="term" value="F:protein-disulfide reductase activity"/>
    <property type="evidence" value="ECO:0007669"/>
    <property type="project" value="UniProtKB-UniRule"/>
</dbReference>
<dbReference type="AlphaFoldDB" id="A0A2S2E0S2"/>
<dbReference type="InterPro" id="IPR036249">
    <property type="entry name" value="Thioredoxin-like_sf"/>
</dbReference>
<evidence type="ECO:0000259" key="7">
    <source>
        <dbReference type="PROSITE" id="PS51352"/>
    </source>
</evidence>
<dbReference type="GO" id="GO:0005737">
    <property type="term" value="C:cytoplasm"/>
    <property type="evidence" value="ECO:0007669"/>
    <property type="project" value="TreeGrafter"/>
</dbReference>
<dbReference type="KEGG" id="salh:HMF8227_00374"/>
<evidence type="ECO:0000256" key="2">
    <source>
        <dbReference type="ARBA" id="ARBA00022448"/>
    </source>
</evidence>
<keyword evidence="3" id="KW-0249">Electron transport</keyword>
<dbReference type="Proteomes" id="UP000245728">
    <property type="component" value="Chromosome"/>
</dbReference>
<dbReference type="CDD" id="cd02956">
    <property type="entry name" value="ybbN"/>
    <property type="match status" value="1"/>
</dbReference>
<dbReference type="FunFam" id="3.40.30.10:FF:000001">
    <property type="entry name" value="Thioredoxin"/>
    <property type="match status" value="1"/>
</dbReference>
<accession>A0A2S2E0S2</accession>
<protein>
    <recommendedName>
        <fullName evidence="6">Thioredoxin</fullName>
    </recommendedName>
</protein>
<evidence type="ECO:0000256" key="1">
    <source>
        <dbReference type="ARBA" id="ARBA00008987"/>
    </source>
</evidence>
<dbReference type="InterPro" id="IPR017937">
    <property type="entry name" value="Thioredoxin_CS"/>
</dbReference>
<dbReference type="GO" id="GO:0016853">
    <property type="term" value="F:isomerase activity"/>
    <property type="evidence" value="ECO:0007669"/>
    <property type="project" value="UniProtKB-KW"/>
</dbReference>
<dbReference type="SUPFAM" id="SSF52833">
    <property type="entry name" value="Thioredoxin-like"/>
    <property type="match status" value="1"/>
</dbReference>
<feature type="domain" description="Thioredoxin" evidence="7">
    <location>
        <begin position="1"/>
        <end position="110"/>
    </location>
</feature>
<dbReference type="Pfam" id="PF00085">
    <property type="entry name" value="Thioredoxin"/>
    <property type="match status" value="1"/>
</dbReference>
<dbReference type="Gene3D" id="3.40.30.10">
    <property type="entry name" value="Glutaredoxin"/>
    <property type="match status" value="1"/>
</dbReference>
<dbReference type="Pfam" id="PF14559">
    <property type="entry name" value="TPR_19"/>
    <property type="match status" value="1"/>
</dbReference>
<keyword evidence="8" id="KW-0413">Isomerase</keyword>
<dbReference type="OrthoDB" id="9790390at2"/>
<organism evidence="8 9">
    <name type="scientific">Saliniradius amylolyticus</name>
    <dbReference type="NCBI Taxonomy" id="2183582"/>
    <lineage>
        <taxon>Bacteria</taxon>
        <taxon>Pseudomonadati</taxon>
        <taxon>Pseudomonadota</taxon>
        <taxon>Gammaproteobacteria</taxon>
        <taxon>Alteromonadales</taxon>
        <taxon>Alteromonadaceae</taxon>
        <taxon>Saliniradius</taxon>
    </lineage>
</organism>
<sequence length="281" mass="31642">MDNIVDLTIENFQQVLLEQSQSKLVIVDFWADWCEACKTLMPVMEKLATEYGDKVILAKVNADEQQQIAMQFGVRSLPTVILVKDGQPIDGFAGAQSEGEIRAVLDKHLPKAEEEKLEQARAALAEKDNETAFKLAKEAHDLAPERADIKLVLIEAYINLGHIPQAKQLLETIKLADQDAAYHSLKGRIELAEQASETPEIKALQEKLQQNPDDLEVKVQLAVQLQQANRAEEALEFLLQVLQKDMNFGEARKLMMDTINALPDGDPLASQYRRKMYSLMY</sequence>
<reference evidence="8 9" key="1">
    <citation type="submission" date="2018-05" db="EMBL/GenBank/DDBJ databases">
        <title>Salinimonas sp. HMF8227 Genome sequencing and assembly.</title>
        <authorList>
            <person name="Kang H."/>
            <person name="Kang J."/>
            <person name="Cha I."/>
            <person name="Kim H."/>
            <person name="Joh K."/>
        </authorList>
    </citation>
    <scope>NUCLEOTIDE SEQUENCE [LARGE SCALE GENOMIC DNA]</scope>
    <source>
        <strain evidence="8 9">HMF8227</strain>
    </source>
</reference>
<evidence type="ECO:0000313" key="8">
    <source>
        <dbReference type="EMBL" id="AWL10880.1"/>
    </source>
</evidence>
<dbReference type="NCBIfam" id="TIGR01068">
    <property type="entry name" value="thioredoxin"/>
    <property type="match status" value="1"/>
</dbReference>
<dbReference type="PANTHER" id="PTHR45663">
    <property type="entry name" value="GEO12009P1"/>
    <property type="match status" value="1"/>
</dbReference>